<dbReference type="RefSeq" id="WP_290111376.1">
    <property type="nucleotide sequence ID" value="NZ_JAUEPL010000010.1"/>
</dbReference>
<dbReference type="InterPro" id="IPR009061">
    <property type="entry name" value="DNA-bd_dom_put_sf"/>
</dbReference>
<feature type="domain" description="HTH merR-type" evidence="1">
    <location>
        <begin position="45"/>
        <end position="111"/>
    </location>
</feature>
<keyword evidence="3" id="KW-1185">Reference proteome</keyword>
<evidence type="ECO:0000313" key="2">
    <source>
        <dbReference type="EMBL" id="MDN3294328.1"/>
    </source>
</evidence>
<evidence type="ECO:0000259" key="1">
    <source>
        <dbReference type="SMART" id="SM00422"/>
    </source>
</evidence>
<comment type="caution">
    <text evidence="2">The sequence shown here is derived from an EMBL/GenBank/DDBJ whole genome shotgun (WGS) entry which is preliminary data.</text>
</comment>
<dbReference type="Pfam" id="PF13591">
    <property type="entry name" value="MerR_2"/>
    <property type="match status" value="1"/>
</dbReference>
<evidence type="ECO:0000313" key="3">
    <source>
        <dbReference type="Proteomes" id="UP001174050"/>
    </source>
</evidence>
<protein>
    <submittedName>
        <fullName evidence="2">Chaperone modulator CbpM</fullName>
    </submittedName>
</protein>
<name>A0ABT7Z499_9ACTN</name>
<dbReference type="Gene3D" id="1.10.1660.10">
    <property type="match status" value="1"/>
</dbReference>
<gene>
    <name evidence="2" type="ORF">QWM81_09755</name>
</gene>
<dbReference type="EMBL" id="JAUEPL010000010">
    <property type="protein sequence ID" value="MDN3294328.1"/>
    <property type="molecule type" value="Genomic_DNA"/>
</dbReference>
<reference evidence="2" key="1">
    <citation type="submission" date="2023-06" db="EMBL/GenBank/DDBJ databases">
        <title>WGS-Sequencing of Streptomyces ficellus isolate 21 collected from sand in Gara Djebilet Iron Mine in Algeria.</title>
        <authorList>
            <person name="Zegers G.P."/>
            <person name="Gomez A."/>
            <person name="Gueddou A."/>
            <person name="Zahara A.F."/>
            <person name="Worth M."/>
            <person name="Sevigny J.L."/>
            <person name="Tisa L."/>
        </authorList>
    </citation>
    <scope>NUCLEOTIDE SEQUENCE</scope>
    <source>
        <strain evidence="2">AS11</strain>
    </source>
</reference>
<accession>A0ABT7Z499</accession>
<sequence>MAQNPSRYPLARVTATYGAYGTYSAHGTHGTHGTYGMYRAGVPLDEFAAATGLHPELVRRYVTLGLLEPDTDPAGRLWFGTAQLARVARIHRLRTGLGLNYAALGVVLDLLDRIEELEAALARRGSSTGRR</sequence>
<dbReference type="SMART" id="SM00422">
    <property type="entry name" value="HTH_MERR"/>
    <property type="match status" value="1"/>
</dbReference>
<proteinExistence type="predicted"/>
<dbReference type="SUPFAM" id="SSF46955">
    <property type="entry name" value="Putative DNA-binding domain"/>
    <property type="match status" value="1"/>
</dbReference>
<dbReference type="Proteomes" id="UP001174050">
    <property type="component" value="Unassembled WGS sequence"/>
</dbReference>
<organism evidence="2 3">
    <name type="scientific">Streptomyces ficellus</name>
    <dbReference type="NCBI Taxonomy" id="1977088"/>
    <lineage>
        <taxon>Bacteria</taxon>
        <taxon>Bacillati</taxon>
        <taxon>Actinomycetota</taxon>
        <taxon>Actinomycetes</taxon>
        <taxon>Kitasatosporales</taxon>
        <taxon>Streptomycetaceae</taxon>
        <taxon>Streptomyces</taxon>
    </lineage>
</organism>
<dbReference type="InterPro" id="IPR000551">
    <property type="entry name" value="MerR-type_HTH_dom"/>
</dbReference>